<organism evidence="6 7">
    <name type="scientific">Maritalea myrionectae</name>
    <dbReference type="NCBI Taxonomy" id="454601"/>
    <lineage>
        <taxon>Bacteria</taxon>
        <taxon>Pseudomonadati</taxon>
        <taxon>Pseudomonadota</taxon>
        <taxon>Alphaproteobacteria</taxon>
        <taxon>Hyphomicrobiales</taxon>
        <taxon>Devosiaceae</taxon>
        <taxon>Maritalea</taxon>
    </lineage>
</organism>
<dbReference type="RefSeq" id="WP_117395123.1">
    <property type="nucleotide sequence ID" value="NZ_CP021330.1"/>
</dbReference>
<proteinExistence type="predicted"/>
<keyword evidence="7" id="KW-1185">Reference proteome</keyword>
<feature type="domain" description="Peptidase M20 dimerisation" evidence="5">
    <location>
        <begin position="204"/>
        <end position="301"/>
    </location>
</feature>
<keyword evidence="2" id="KW-0479">Metal-binding</keyword>
<dbReference type="PANTHER" id="PTHR43808">
    <property type="entry name" value="ACETYLORNITHINE DEACETYLASE"/>
    <property type="match status" value="1"/>
</dbReference>
<evidence type="ECO:0000256" key="2">
    <source>
        <dbReference type="ARBA" id="ARBA00022723"/>
    </source>
</evidence>
<evidence type="ECO:0000256" key="1">
    <source>
        <dbReference type="ARBA" id="ARBA00001947"/>
    </source>
</evidence>
<name>A0A2R4MC89_9HYPH</name>
<dbReference type="InterPro" id="IPR001261">
    <property type="entry name" value="ArgE/DapE_CS"/>
</dbReference>
<dbReference type="SUPFAM" id="SSF53187">
    <property type="entry name" value="Zn-dependent exopeptidases"/>
    <property type="match status" value="1"/>
</dbReference>
<dbReference type="KEGG" id="mmyr:MXMO3_00958"/>
<dbReference type="SUPFAM" id="SSF55031">
    <property type="entry name" value="Bacterial exopeptidase dimerisation domain"/>
    <property type="match status" value="1"/>
</dbReference>
<dbReference type="PANTHER" id="PTHR43808:SF25">
    <property type="entry name" value="PEPTIDASE M20 DIMERISATION DOMAIN-CONTAINING PROTEIN"/>
    <property type="match status" value="1"/>
</dbReference>
<dbReference type="AlphaFoldDB" id="A0A2R4MC89"/>
<keyword evidence="3" id="KW-0378">Hydrolase</keyword>
<dbReference type="Gene3D" id="3.30.70.360">
    <property type="match status" value="1"/>
</dbReference>
<evidence type="ECO:0000313" key="6">
    <source>
        <dbReference type="EMBL" id="AVX03489.1"/>
    </source>
</evidence>
<dbReference type="InterPro" id="IPR036264">
    <property type="entry name" value="Bact_exopeptidase_dim_dom"/>
</dbReference>
<dbReference type="GO" id="GO:0016787">
    <property type="term" value="F:hydrolase activity"/>
    <property type="evidence" value="ECO:0007669"/>
    <property type="project" value="UniProtKB-KW"/>
</dbReference>
<protein>
    <submittedName>
        <fullName evidence="6">Acetylornithine deacetylase</fullName>
    </submittedName>
</protein>
<dbReference type="EMBL" id="CP021330">
    <property type="protein sequence ID" value="AVX03489.1"/>
    <property type="molecule type" value="Genomic_DNA"/>
</dbReference>
<reference evidence="6 7" key="1">
    <citation type="submission" date="2017-05" db="EMBL/GenBank/DDBJ databases">
        <title>Genome Analysis of Maritalea myrionectae HL2708#5.</title>
        <authorList>
            <consortium name="Cotde Inc.-PKNU"/>
            <person name="Jang D."/>
            <person name="Oh H.-M."/>
        </authorList>
    </citation>
    <scope>NUCLEOTIDE SEQUENCE [LARGE SCALE GENOMIC DNA]</scope>
    <source>
        <strain evidence="6 7">HL2708#5</strain>
    </source>
</reference>
<comment type="cofactor">
    <cofactor evidence="1">
        <name>Zn(2+)</name>
        <dbReference type="ChEBI" id="CHEBI:29105"/>
    </cofactor>
</comment>
<evidence type="ECO:0000313" key="7">
    <source>
        <dbReference type="Proteomes" id="UP000258927"/>
    </source>
</evidence>
<dbReference type="PROSITE" id="PS00758">
    <property type="entry name" value="ARGE_DAPE_CPG2_1"/>
    <property type="match status" value="1"/>
</dbReference>
<dbReference type="Proteomes" id="UP000258927">
    <property type="component" value="Chromosome"/>
</dbReference>
<dbReference type="STRING" id="1122213.GCA_000423365_01838"/>
<dbReference type="InterPro" id="IPR002933">
    <property type="entry name" value="Peptidase_M20"/>
</dbReference>
<gene>
    <name evidence="6" type="ORF">MXMO3_00958</name>
</gene>
<dbReference type="Pfam" id="PF07687">
    <property type="entry name" value="M20_dimer"/>
    <property type="match status" value="1"/>
</dbReference>
<dbReference type="Gene3D" id="3.40.630.10">
    <property type="entry name" value="Zn peptidases"/>
    <property type="match status" value="1"/>
</dbReference>
<dbReference type="InterPro" id="IPR011650">
    <property type="entry name" value="Peptidase_M20_dimer"/>
</dbReference>
<evidence type="ECO:0000256" key="3">
    <source>
        <dbReference type="ARBA" id="ARBA00022801"/>
    </source>
</evidence>
<dbReference type="Pfam" id="PF01546">
    <property type="entry name" value="Peptidase_M20"/>
    <property type="match status" value="1"/>
</dbReference>
<dbReference type="InterPro" id="IPR050072">
    <property type="entry name" value="Peptidase_M20A"/>
</dbReference>
<sequence length="415" mass="44493">MAKIMPDFRSFLDENQAVDLLRGAVARESITGNEANFVDYLQSEMSARQLGPVVEEFLPGRPNIFGKRQGNGGGSNLLFIGHTDVVHVEGWREHWQGDQREDPFGGAIIDGEMWGRGTGDLKGGICTSLAALDLIDKAGITLKGDVSYAFIGDEESGEEGTGISAGIDHLTQSQEFLDGHQPDFAVYVEPTQLQVFPAQMGFFIADISIKGKTAYFGVPEQGIDALKTSHRVMKEIWDLSDQMGAAAHHDLVGDAFILITKIEGGGYIAVPGACKLSLICKVLPGQSLDEAVVALEAAIERGIADTGCSFDISYPAGRDHTFGGSPTDIDRSNPAIAQLSQALAASMPERGTVNGAPYWSEAPFLIERLGCPTVYCAPGNIANCHTLEERISINEYLAGITAFAAFIVRYCGTVE</sequence>
<evidence type="ECO:0000259" key="5">
    <source>
        <dbReference type="Pfam" id="PF07687"/>
    </source>
</evidence>
<dbReference type="GO" id="GO:0046872">
    <property type="term" value="F:metal ion binding"/>
    <property type="evidence" value="ECO:0007669"/>
    <property type="project" value="UniProtKB-KW"/>
</dbReference>
<keyword evidence="4" id="KW-0862">Zinc</keyword>
<evidence type="ECO:0000256" key="4">
    <source>
        <dbReference type="ARBA" id="ARBA00022833"/>
    </source>
</evidence>
<accession>A0A2R4MC89</accession>